<keyword evidence="3" id="KW-1185">Reference proteome</keyword>
<proteinExistence type="predicted"/>
<accession>A0A9P1GRW9</accession>
<evidence type="ECO:0000313" key="1">
    <source>
        <dbReference type="EMBL" id="CAI4020116.1"/>
    </source>
</evidence>
<feature type="non-terminal residue" evidence="1">
    <location>
        <position position="1"/>
    </location>
</feature>
<protein>
    <submittedName>
        <fullName evidence="1">Uncharacterized protein</fullName>
    </submittedName>
</protein>
<sequence length="116" mass="13145">YFHSVNSRRRTADIAKTVVHLASQICQDIWLFRKRKESLLNKSLSNSEVAKLYAESMPDTADDDEPRSDETVIQKACLVYEKILSNQVVAGVIYWSEEVHGTTSPFNSIGKLVEVQ</sequence>
<dbReference type="EMBL" id="CAMXCT020006790">
    <property type="protein sequence ID" value="CAL1173491.1"/>
    <property type="molecule type" value="Genomic_DNA"/>
</dbReference>
<comment type="caution">
    <text evidence="1">The sequence shown here is derived from an EMBL/GenBank/DDBJ whole genome shotgun (WGS) entry which is preliminary data.</text>
</comment>
<evidence type="ECO:0000313" key="3">
    <source>
        <dbReference type="Proteomes" id="UP001152797"/>
    </source>
</evidence>
<dbReference type="EMBL" id="CAMXCT030006790">
    <property type="protein sequence ID" value="CAL4807428.1"/>
    <property type="molecule type" value="Genomic_DNA"/>
</dbReference>
<dbReference type="Proteomes" id="UP001152797">
    <property type="component" value="Unassembled WGS sequence"/>
</dbReference>
<name>A0A9P1GRW9_9DINO</name>
<organism evidence="1">
    <name type="scientific">Cladocopium goreaui</name>
    <dbReference type="NCBI Taxonomy" id="2562237"/>
    <lineage>
        <taxon>Eukaryota</taxon>
        <taxon>Sar</taxon>
        <taxon>Alveolata</taxon>
        <taxon>Dinophyceae</taxon>
        <taxon>Suessiales</taxon>
        <taxon>Symbiodiniaceae</taxon>
        <taxon>Cladocopium</taxon>
    </lineage>
</organism>
<gene>
    <name evidence="1" type="ORF">C1SCF055_LOCUS44559</name>
</gene>
<feature type="non-terminal residue" evidence="1">
    <location>
        <position position="116"/>
    </location>
</feature>
<evidence type="ECO:0000313" key="2">
    <source>
        <dbReference type="EMBL" id="CAL1173491.1"/>
    </source>
</evidence>
<dbReference type="EMBL" id="CAMXCT010006790">
    <property type="protein sequence ID" value="CAI4020116.1"/>
    <property type="molecule type" value="Genomic_DNA"/>
</dbReference>
<dbReference type="AlphaFoldDB" id="A0A9P1GRW9"/>
<reference evidence="1" key="1">
    <citation type="submission" date="2022-10" db="EMBL/GenBank/DDBJ databases">
        <authorList>
            <person name="Chen Y."/>
            <person name="Dougan E. K."/>
            <person name="Chan C."/>
            <person name="Rhodes N."/>
            <person name="Thang M."/>
        </authorList>
    </citation>
    <scope>NUCLEOTIDE SEQUENCE</scope>
</reference>
<reference evidence="2" key="2">
    <citation type="submission" date="2024-04" db="EMBL/GenBank/DDBJ databases">
        <authorList>
            <person name="Chen Y."/>
            <person name="Shah S."/>
            <person name="Dougan E. K."/>
            <person name="Thang M."/>
            <person name="Chan C."/>
        </authorList>
    </citation>
    <scope>NUCLEOTIDE SEQUENCE [LARGE SCALE GENOMIC DNA]</scope>
</reference>